<sequence>MFLSTAFLLGLTGLATASPIATRDDGPPTALPPASKSNGFNLIVNVTNLSRDFTPSIQSKYINSIHVGAGLSLVGVGNKEDNPRVFYVNGTAMDFHFASSTVNSDGGTPPSAYGISLTKDPDSDIAHTAHLDAGPGDKGIGLTRFPVPYTFLYPETYAICNESIPYYGGKKFLIVKQFQLGLKTEKDIPQNCVPVRLFAQCAKLNDLPPGSLASHQFAYETQCYDDVASIDWPKYRPW</sequence>
<evidence type="ECO:0000256" key="1">
    <source>
        <dbReference type="SAM" id="SignalP"/>
    </source>
</evidence>
<feature type="chain" id="PRO_5042524674" description="DUF7907 domain-containing protein" evidence="1">
    <location>
        <begin position="18"/>
        <end position="238"/>
    </location>
</feature>
<keyword evidence="4" id="KW-1185">Reference proteome</keyword>
<protein>
    <recommendedName>
        <fullName evidence="2">DUF7907 domain-containing protein</fullName>
    </recommendedName>
</protein>
<evidence type="ECO:0000313" key="4">
    <source>
        <dbReference type="Proteomes" id="UP001251528"/>
    </source>
</evidence>
<reference evidence="3" key="1">
    <citation type="submission" date="2023-06" db="EMBL/GenBank/DDBJ databases">
        <title>Conoideocrella luteorostrata (Hypocreales: Clavicipitaceae), a potential biocontrol fungus for elongate hemlock scale in United States Christmas tree production areas.</title>
        <authorList>
            <person name="Barrett H."/>
            <person name="Lovett B."/>
            <person name="Macias A.M."/>
            <person name="Stajich J.E."/>
            <person name="Kasson M.T."/>
        </authorList>
    </citation>
    <scope>NUCLEOTIDE SEQUENCE</scope>
    <source>
        <strain evidence="3">ARSEF 14590</strain>
    </source>
</reference>
<keyword evidence="1" id="KW-0732">Signal</keyword>
<evidence type="ECO:0000259" key="2">
    <source>
        <dbReference type="Pfam" id="PF25484"/>
    </source>
</evidence>
<dbReference type="AlphaFoldDB" id="A0AAJ0CLR7"/>
<accession>A0AAJ0CLR7</accession>
<dbReference type="InterPro" id="IPR057229">
    <property type="entry name" value="DUF7907"/>
</dbReference>
<name>A0AAJ0CLR7_9HYPO</name>
<feature type="domain" description="DUF7907" evidence="2">
    <location>
        <begin position="37"/>
        <end position="201"/>
    </location>
</feature>
<dbReference type="Proteomes" id="UP001251528">
    <property type="component" value="Unassembled WGS sequence"/>
</dbReference>
<dbReference type="EMBL" id="JASWJB010000229">
    <property type="protein sequence ID" value="KAK2593091.1"/>
    <property type="molecule type" value="Genomic_DNA"/>
</dbReference>
<organism evidence="3 4">
    <name type="scientific">Conoideocrella luteorostrata</name>
    <dbReference type="NCBI Taxonomy" id="1105319"/>
    <lineage>
        <taxon>Eukaryota</taxon>
        <taxon>Fungi</taxon>
        <taxon>Dikarya</taxon>
        <taxon>Ascomycota</taxon>
        <taxon>Pezizomycotina</taxon>
        <taxon>Sordariomycetes</taxon>
        <taxon>Hypocreomycetidae</taxon>
        <taxon>Hypocreales</taxon>
        <taxon>Clavicipitaceae</taxon>
        <taxon>Conoideocrella</taxon>
    </lineage>
</organism>
<evidence type="ECO:0000313" key="3">
    <source>
        <dbReference type="EMBL" id="KAK2593091.1"/>
    </source>
</evidence>
<feature type="signal peptide" evidence="1">
    <location>
        <begin position="1"/>
        <end position="17"/>
    </location>
</feature>
<comment type="caution">
    <text evidence="3">The sequence shown here is derived from an EMBL/GenBank/DDBJ whole genome shotgun (WGS) entry which is preliminary data.</text>
</comment>
<proteinExistence type="predicted"/>
<gene>
    <name evidence="3" type="ORF">QQS21_009221</name>
</gene>
<dbReference type="Pfam" id="PF25484">
    <property type="entry name" value="DUF7907"/>
    <property type="match status" value="1"/>
</dbReference>